<accession>A0A5P6VM93</accession>
<dbReference type="InterPro" id="IPR000086">
    <property type="entry name" value="NUDIX_hydrolase_dom"/>
</dbReference>
<keyword evidence="2 4" id="KW-0378">Hydrolase</keyword>
<protein>
    <submittedName>
        <fullName evidence="4">NUDIX hydrolase</fullName>
    </submittedName>
</protein>
<dbReference type="PROSITE" id="PS51462">
    <property type="entry name" value="NUDIX"/>
    <property type="match status" value="1"/>
</dbReference>
<dbReference type="Gene3D" id="3.90.79.10">
    <property type="entry name" value="Nucleoside Triphosphate Pyrophosphohydrolase"/>
    <property type="match status" value="1"/>
</dbReference>
<dbReference type="EMBL" id="CP043028">
    <property type="protein sequence ID" value="QFJ53775.1"/>
    <property type="molecule type" value="Genomic_DNA"/>
</dbReference>
<feature type="domain" description="Nudix hydrolase" evidence="3">
    <location>
        <begin position="45"/>
        <end position="188"/>
    </location>
</feature>
<dbReference type="Pfam" id="PF00293">
    <property type="entry name" value="NUDIX"/>
    <property type="match status" value="1"/>
</dbReference>
<sequence>MHSDDELVWELKSCEHIVEDEYIDFRKCEYKLPDGTIFGPYYSYSRRDYVVIVATDEAGKFICVKQYRQGIERVTAEFCAGGIERLDGKEYGSCNTKAQVEATLDAAKRELLEETGYESDEWKFLLKIPSNATMADNYANIFVAKNCKKVAGQNLDDTEFLNVHLYSRQEMDEMIQSGDFPQAMHVLALLLAEKE</sequence>
<dbReference type="AlphaFoldDB" id="A0A5P6VM93"/>
<dbReference type="PANTHER" id="PTHR11839:SF18">
    <property type="entry name" value="NUDIX HYDROLASE DOMAIN-CONTAINING PROTEIN"/>
    <property type="match status" value="1"/>
</dbReference>
<dbReference type="InterPro" id="IPR015797">
    <property type="entry name" value="NUDIX_hydrolase-like_dom_sf"/>
</dbReference>
<comment type="cofactor">
    <cofactor evidence="1">
        <name>Mg(2+)</name>
        <dbReference type="ChEBI" id="CHEBI:18420"/>
    </cofactor>
</comment>
<evidence type="ECO:0000259" key="3">
    <source>
        <dbReference type="PROSITE" id="PS51462"/>
    </source>
</evidence>
<evidence type="ECO:0000256" key="2">
    <source>
        <dbReference type="ARBA" id="ARBA00022801"/>
    </source>
</evidence>
<gene>
    <name evidence="4" type="ORF">FXF36_02265</name>
</gene>
<evidence type="ECO:0000313" key="4">
    <source>
        <dbReference type="EMBL" id="QFJ53775.1"/>
    </source>
</evidence>
<dbReference type="KEGG" id="pxv:FXF36_02265"/>
<evidence type="ECO:0000256" key="1">
    <source>
        <dbReference type="ARBA" id="ARBA00001946"/>
    </source>
</evidence>
<dbReference type="GO" id="GO:0006753">
    <property type="term" value="P:nucleoside phosphate metabolic process"/>
    <property type="evidence" value="ECO:0007669"/>
    <property type="project" value="TreeGrafter"/>
</dbReference>
<proteinExistence type="predicted"/>
<dbReference type="PANTHER" id="PTHR11839">
    <property type="entry name" value="UDP/ADP-SUGAR PYROPHOSPHATASE"/>
    <property type="match status" value="1"/>
</dbReference>
<organism evidence="4 5">
    <name type="scientific">Pseudobutyrivibrio xylanivorans</name>
    <dbReference type="NCBI Taxonomy" id="185007"/>
    <lineage>
        <taxon>Bacteria</taxon>
        <taxon>Bacillati</taxon>
        <taxon>Bacillota</taxon>
        <taxon>Clostridia</taxon>
        <taxon>Lachnospirales</taxon>
        <taxon>Lachnospiraceae</taxon>
        <taxon>Pseudobutyrivibrio</taxon>
    </lineage>
</organism>
<dbReference type="RefSeq" id="WP_151622272.1">
    <property type="nucleotide sequence ID" value="NZ_CP043028.1"/>
</dbReference>
<dbReference type="GO" id="GO:0019693">
    <property type="term" value="P:ribose phosphate metabolic process"/>
    <property type="evidence" value="ECO:0007669"/>
    <property type="project" value="TreeGrafter"/>
</dbReference>
<dbReference type="GO" id="GO:0005829">
    <property type="term" value="C:cytosol"/>
    <property type="evidence" value="ECO:0007669"/>
    <property type="project" value="TreeGrafter"/>
</dbReference>
<dbReference type="GO" id="GO:0016787">
    <property type="term" value="F:hydrolase activity"/>
    <property type="evidence" value="ECO:0007669"/>
    <property type="project" value="UniProtKB-KW"/>
</dbReference>
<evidence type="ECO:0000313" key="5">
    <source>
        <dbReference type="Proteomes" id="UP000327030"/>
    </source>
</evidence>
<dbReference type="Proteomes" id="UP000327030">
    <property type="component" value="Chromosome 1"/>
</dbReference>
<dbReference type="CDD" id="cd03424">
    <property type="entry name" value="NUDIX_ADPRase_Nudt5_UGPPase_Nudt14"/>
    <property type="match status" value="1"/>
</dbReference>
<name>A0A5P6VM93_PSEXY</name>
<reference evidence="5" key="1">
    <citation type="submission" date="2019-08" db="EMBL/GenBank/DDBJ databases">
        <title>Complete Genome Sequence of the Polysaccharide-Degrading Rumen Bacterium Pseudobutyrivibrio xylanivorans MA3014.</title>
        <authorList>
            <person name="Palevich N."/>
            <person name="Maclean P.H."/>
            <person name="Kelly W.J."/>
            <person name="Leahy S.C."/>
            <person name="Rakonjac J."/>
            <person name="Attwood G.T."/>
        </authorList>
    </citation>
    <scope>NUCLEOTIDE SEQUENCE [LARGE SCALE GENOMIC DNA]</scope>
    <source>
        <strain evidence="5">MA3014</strain>
    </source>
</reference>
<dbReference type="SUPFAM" id="SSF55811">
    <property type="entry name" value="Nudix"/>
    <property type="match status" value="1"/>
</dbReference>
<dbReference type="OrthoDB" id="9806150at2"/>